<dbReference type="AlphaFoldDB" id="A0A9X1Z6B5"/>
<name>A0A9X1Z6B5_9PSED</name>
<dbReference type="Proteomes" id="UP001155059">
    <property type="component" value="Unassembled WGS sequence"/>
</dbReference>
<dbReference type="EMBL" id="JALQCW010000108">
    <property type="protein sequence ID" value="MCK9802082.1"/>
    <property type="molecule type" value="Genomic_DNA"/>
</dbReference>
<proteinExistence type="predicted"/>
<evidence type="ECO:0000313" key="2">
    <source>
        <dbReference type="EMBL" id="MCK9802082.1"/>
    </source>
</evidence>
<protein>
    <submittedName>
        <fullName evidence="2">Baseplate J/gp47 family protein</fullName>
    </submittedName>
</protein>
<dbReference type="Pfam" id="PF04865">
    <property type="entry name" value="Baseplate_J"/>
    <property type="match status" value="1"/>
</dbReference>
<organism evidence="2 3">
    <name type="scientific">Pseudomonas morbosilactucae</name>
    <dbReference type="NCBI Taxonomy" id="2938197"/>
    <lineage>
        <taxon>Bacteria</taxon>
        <taxon>Pseudomonadati</taxon>
        <taxon>Pseudomonadota</taxon>
        <taxon>Gammaproteobacteria</taxon>
        <taxon>Pseudomonadales</taxon>
        <taxon>Pseudomonadaceae</taxon>
        <taxon>Pseudomonas</taxon>
    </lineage>
</organism>
<gene>
    <name evidence="2" type="ORF">M1B34_31595</name>
</gene>
<evidence type="ECO:0000259" key="1">
    <source>
        <dbReference type="Pfam" id="PF04865"/>
    </source>
</evidence>
<evidence type="ECO:0000313" key="3">
    <source>
        <dbReference type="Proteomes" id="UP001155059"/>
    </source>
</evidence>
<accession>A0A9X1Z6B5</accession>
<sequence>MASLTSTGYVLQTQNEWFAQERQFYLDIDPLWNLDPSTPDGLKMAHDSEIFYALDETLQQAYNSKDPNKAKGNDLDIVCSLTGTIRSGGSRSNTPLTLIATPGTVIPAGNRFESITTGSRWATDQTVTADSLGSATVNATCTVVGPTQADAGTITRIVDVVAGLSSVTNSAPATPGSDGQRDEQLRVTRATAVGRPGNNQTDSMIGELFSVDGVRRVKVYENDTDSSAVSADNPYGLPRHSIAPIIDGGTDDDVAMAIYLKKNPGATLYQPGTPFEVDVTSPKYPTNKKLIRASRPIYVDMIPVIHVVNDGTLPPNADQLIKEAMMEYAAGDLIPADVGFKIDGFDIGETVPFSTIFTPVNKVIGAYGDSYVDLPSSSLNGGQTNVSIAYNQMSRWTESNITVVIT</sequence>
<reference evidence="2 3" key="2">
    <citation type="journal article" date="2023" name="Plant Pathol.">
        <title>Dismantling and reorganizing Pseudomonas marginalis sensu#lato.</title>
        <authorList>
            <person name="Sawada H."/>
            <person name="Fujikawa T."/>
            <person name="Satou M."/>
        </authorList>
    </citation>
    <scope>NUCLEOTIDE SEQUENCE [LARGE SCALE GENOMIC DNA]</scope>
    <source>
        <strain evidence="2 3">MAFF 302030</strain>
    </source>
</reference>
<reference evidence="2 3" key="1">
    <citation type="journal article" date="2022" name="Int. J. Syst. Evol. Microbiol.">
        <title>Pseudomonas aegrilactucae sp. nov. and Pseudomonas morbosilactucae sp. nov., pathogens causing bacterial rot of lettuce in Japan.</title>
        <authorList>
            <person name="Sawada H."/>
            <person name="Fujikawa T."/>
            <person name="Satou M."/>
        </authorList>
    </citation>
    <scope>NUCLEOTIDE SEQUENCE [LARGE SCALE GENOMIC DNA]</scope>
    <source>
        <strain evidence="2 3">MAFF 302030</strain>
    </source>
</reference>
<feature type="domain" description="Baseplate protein J-like barrel" evidence="1">
    <location>
        <begin position="96"/>
        <end position="176"/>
    </location>
</feature>
<dbReference type="InterPro" id="IPR006949">
    <property type="entry name" value="Barrel_Baseplate_J-like"/>
</dbReference>
<comment type="caution">
    <text evidence="2">The sequence shown here is derived from an EMBL/GenBank/DDBJ whole genome shotgun (WGS) entry which is preliminary data.</text>
</comment>
<dbReference type="RefSeq" id="WP_268267186.1">
    <property type="nucleotide sequence ID" value="NZ_JALQCW010000108.1"/>
</dbReference>